<keyword evidence="5 15" id="KW-0235">DNA replication</keyword>
<dbReference type="Gene3D" id="1.10.150.20">
    <property type="entry name" value="5' to 3' exonuclease, C-terminal subdomain"/>
    <property type="match status" value="2"/>
</dbReference>
<gene>
    <name evidence="15" type="primary">ligA</name>
    <name evidence="18" type="ORF">SAMN05216333_10228</name>
</gene>
<evidence type="ECO:0000256" key="6">
    <source>
        <dbReference type="ARBA" id="ARBA00022723"/>
    </source>
</evidence>
<evidence type="ECO:0000256" key="14">
    <source>
        <dbReference type="ARBA" id="ARBA00060881"/>
    </source>
</evidence>
<keyword evidence="7 15" id="KW-0227">DNA damage</keyword>
<dbReference type="InterPro" id="IPR018239">
    <property type="entry name" value="DNA_ligase_AS"/>
</dbReference>
<evidence type="ECO:0000256" key="3">
    <source>
        <dbReference type="ARBA" id="ARBA00013308"/>
    </source>
</evidence>
<name>A0A1H8K8K8_9PROT</name>
<dbReference type="EC" id="6.5.1.2" evidence="2 15"/>
<dbReference type="Pfam" id="PF00533">
    <property type="entry name" value="BRCT"/>
    <property type="match status" value="1"/>
</dbReference>
<feature type="binding site" evidence="15">
    <location>
        <position position="186"/>
    </location>
    <ligand>
        <name>NAD(+)</name>
        <dbReference type="ChEBI" id="CHEBI:57540"/>
    </ligand>
</feature>
<comment type="catalytic activity">
    <reaction evidence="13 15 16">
        <text>NAD(+) + (deoxyribonucleotide)n-3'-hydroxyl + 5'-phospho-(deoxyribonucleotide)m = (deoxyribonucleotide)n+m + AMP + beta-nicotinamide D-nucleotide.</text>
        <dbReference type="EC" id="6.5.1.2"/>
    </reaction>
</comment>
<comment type="caution">
    <text evidence="15">Lacks conserved residue(s) required for the propagation of feature annotation.</text>
</comment>
<dbReference type="Pfam" id="PF01653">
    <property type="entry name" value="DNA_ligase_aden"/>
    <property type="match status" value="1"/>
</dbReference>
<evidence type="ECO:0000256" key="10">
    <source>
        <dbReference type="ARBA" id="ARBA00023027"/>
    </source>
</evidence>
<dbReference type="CDD" id="cd17748">
    <property type="entry name" value="BRCT_DNA_ligase_like"/>
    <property type="match status" value="1"/>
</dbReference>
<feature type="binding site" evidence="15">
    <location>
        <position position="126"/>
    </location>
    <ligand>
        <name>NAD(+)</name>
        <dbReference type="ChEBI" id="CHEBI:57540"/>
    </ligand>
</feature>
<dbReference type="GO" id="GO:0006260">
    <property type="term" value="P:DNA replication"/>
    <property type="evidence" value="ECO:0007669"/>
    <property type="project" value="UniProtKB-KW"/>
</dbReference>
<evidence type="ECO:0000256" key="8">
    <source>
        <dbReference type="ARBA" id="ARBA00022833"/>
    </source>
</evidence>
<dbReference type="InterPro" id="IPR010994">
    <property type="entry name" value="RuvA_2-like"/>
</dbReference>
<dbReference type="PIRSF" id="PIRSF001604">
    <property type="entry name" value="LigA"/>
    <property type="match status" value="1"/>
</dbReference>
<dbReference type="NCBIfam" id="NF005932">
    <property type="entry name" value="PRK07956.1"/>
    <property type="match status" value="1"/>
</dbReference>
<dbReference type="InterPro" id="IPR004150">
    <property type="entry name" value="NAD_DNA_ligase_OB"/>
</dbReference>
<feature type="binding site" evidence="15">
    <location>
        <position position="422"/>
    </location>
    <ligand>
        <name>Zn(2+)</name>
        <dbReference type="ChEBI" id="CHEBI:29105"/>
    </ligand>
</feature>
<evidence type="ECO:0000256" key="2">
    <source>
        <dbReference type="ARBA" id="ARBA00012722"/>
    </source>
</evidence>
<dbReference type="InterPro" id="IPR003583">
    <property type="entry name" value="Hlx-hairpin-Hlx_DNA-bd_motif"/>
</dbReference>
<dbReference type="OrthoDB" id="9759736at2"/>
<dbReference type="CDD" id="cd00114">
    <property type="entry name" value="LIGANc"/>
    <property type="match status" value="1"/>
</dbReference>
<evidence type="ECO:0000256" key="5">
    <source>
        <dbReference type="ARBA" id="ARBA00022705"/>
    </source>
</evidence>
<dbReference type="InterPro" id="IPR033136">
    <property type="entry name" value="DNA_ligase_CS"/>
</dbReference>
<dbReference type="Gene3D" id="6.20.10.30">
    <property type="match status" value="1"/>
</dbReference>
<evidence type="ECO:0000256" key="15">
    <source>
        <dbReference type="HAMAP-Rule" id="MF_01588"/>
    </source>
</evidence>
<dbReference type="AlphaFoldDB" id="A0A1H8K8K8"/>
<dbReference type="FunFam" id="1.10.287.610:FF:000002">
    <property type="entry name" value="DNA ligase"/>
    <property type="match status" value="1"/>
</dbReference>
<feature type="binding site" evidence="15">
    <location>
        <position position="149"/>
    </location>
    <ligand>
        <name>NAD(+)</name>
        <dbReference type="ChEBI" id="CHEBI:57540"/>
    </ligand>
</feature>
<dbReference type="GO" id="GO:0005829">
    <property type="term" value="C:cytosol"/>
    <property type="evidence" value="ECO:0007669"/>
    <property type="project" value="TreeGrafter"/>
</dbReference>
<evidence type="ECO:0000313" key="18">
    <source>
        <dbReference type="EMBL" id="SEN88806.1"/>
    </source>
</evidence>
<evidence type="ECO:0000256" key="13">
    <source>
        <dbReference type="ARBA" id="ARBA00034005"/>
    </source>
</evidence>
<protein>
    <recommendedName>
        <fullName evidence="3 15">DNA ligase</fullName>
        <ecNumber evidence="2 15">6.5.1.2</ecNumber>
    </recommendedName>
    <alternativeName>
        <fullName evidence="15">Polydeoxyribonucleotide synthase [NAD(+)]</fullName>
    </alternativeName>
</protein>
<dbReference type="InterPro" id="IPR012340">
    <property type="entry name" value="NA-bd_OB-fold"/>
</dbReference>
<evidence type="ECO:0000256" key="9">
    <source>
        <dbReference type="ARBA" id="ARBA00022842"/>
    </source>
</evidence>
<evidence type="ECO:0000256" key="16">
    <source>
        <dbReference type="RuleBase" id="RU000618"/>
    </source>
</evidence>
<dbReference type="RefSeq" id="WP_090315776.1">
    <property type="nucleotide sequence ID" value="NZ_FNOE01000003.1"/>
</dbReference>
<comment type="similarity">
    <text evidence="14 15">Belongs to the NAD-dependent DNA ligase family. LigA subfamily.</text>
</comment>
<comment type="function">
    <text evidence="1 15">DNA ligase that catalyzes the formation of phosphodiester linkages between 5'-phosphoryl and 3'-hydroxyl groups in double-stranded DNA using NAD as a coenzyme and as the energy source for the reaction. It is essential for DNA replication and repair of damaged DNA.</text>
</comment>
<reference evidence="19" key="1">
    <citation type="submission" date="2016-10" db="EMBL/GenBank/DDBJ databases">
        <authorList>
            <person name="Varghese N."/>
            <person name="Submissions S."/>
        </authorList>
    </citation>
    <scope>NUCLEOTIDE SEQUENCE [LARGE SCALE GENOMIC DNA]</scope>
    <source>
        <strain evidence="19">Nm76</strain>
    </source>
</reference>
<feature type="binding site" evidence="15">
    <location>
        <position position="446"/>
    </location>
    <ligand>
        <name>Zn(2+)</name>
        <dbReference type="ChEBI" id="CHEBI:29105"/>
    </ligand>
</feature>
<dbReference type="InterPro" id="IPR013839">
    <property type="entry name" value="DNAligase_adenylation"/>
</dbReference>
<feature type="binding site" evidence="15">
    <location>
        <position position="328"/>
    </location>
    <ligand>
        <name>NAD(+)</name>
        <dbReference type="ChEBI" id="CHEBI:57540"/>
    </ligand>
</feature>
<evidence type="ECO:0000256" key="7">
    <source>
        <dbReference type="ARBA" id="ARBA00022763"/>
    </source>
</evidence>
<dbReference type="FunFam" id="1.10.150.20:FF:000007">
    <property type="entry name" value="DNA ligase"/>
    <property type="match status" value="1"/>
</dbReference>
<dbReference type="FunFam" id="3.40.50.10190:FF:000054">
    <property type="entry name" value="DNA ligase"/>
    <property type="match status" value="1"/>
</dbReference>
<organism evidence="18 19">
    <name type="scientific">Nitrosomonas oligotropha</name>
    <dbReference type="NCBI Taxonomy" id="42354"/>
    <lineage>
        <taxon>Bacteria</taxon>
        <taxon>Pseudomonadati</taxon>
        <taxon>Pseudomonadota</taxon>
        <taxon>Betaproteobacteria</taxon>
        <taxon>Nitrosomonadales</taxon>
        <taxon>Nitrosomonadaceae</taxon>
        <taxon>Nitrosomonas</taxon>
    </lineage>
</organism>
<dbReference type="SMART" id="SM00278">
    <property type="entry name" value="HhH1"/>
    <property type="match status" value="4"/>
</dbReference>
<keyword evidence="4 15" id="KW-0436">Ligase</keyword>
<dbReference type="FunFam" id="2.40.50.140:FF:000012">
    <property type="entry name" value="DNA ligase"/>
    <property type="match status" value="1"/>
</dbReference>
<comment type="cofactor">
    <cofactor evidence="15">
        <name>Mg(2+)</name>
        <dbReference type="ChEBI" id="CHEBI:18420"/>
    </cofactor>
    <cofactor evidence="15">
        <name>Mn(2+)</name>
        <dbReference type="ChEBI" id="CHEBI:29035"/>
    </cofactor>
</comment>
<keyword evidence="9 15" id="KW-0460">Magnesium</keyword>
<dbReference type="InterPro" id="IPR013840">
    <property type="entry name" value="DNAligase_N"/>
</dbReference>
<dbReference type="PROSITE" id="PS50172">
    <property type="entry name" value="BRCT"/>
    <property type="match status" value="1"/>
</dbReference>
<feature type="active site" description="N6-AMP-lysine intermediate" evidence="15">
    <location>
        <position position="128"/>
    </location>
</feature>
<dbReference type="PROSITE" id="PS01055">
    <property type="entry name" value="DNA_LIGASE_N1"/>
    <property type="match status" value="1"/>
</dbReference>
<dbReference type="InterPro" id="IPR001679">
    <property type="entry name" value="DNA_ligase"/>
</dbReference>
<proteinExistence type="inferred from homology"/>
<evidence type="ECO:0000259" key="17">
    <source>
        <dbReference type="PROSITE" id="PS50172"/>
    </source>
</evidence>
<feature type="binding site" evidence="15">
    <location>
        <position position="425"/>
    </location>
    <ligand>
        <name>Zn(2+)</name>
        <dbReference type="ChEBI" id="CHEBI:29105"/>
    </ligand>
</feature>
<keyword evidence="12 15" id="KW-0464">Manganese</keyword>
<keyword evidence="6 15" id="KW-0479">Metal-binding</keyword>
<evidence type="ECO:0000256" key="12">
    <source>
        <dbReference type="ARBA" id="ARBA00023211"/>
    </source>
</evidence>
<dbReference type="SUPFAM" id="SSF56091">
    <property type="entry name" value="DNA ligase/mRNA capping enzyme, catalytic domain"/>
    <property type="match status" value="1"/>
</dbReference>
<dbReference type="GO" id="GO:0046872">
    <property type="term" value="F:metal ion binding"/>
    <property type="evidence" value="ECO:0007669"/>
    <property type="project" value="UniProtKB-KW"/>
</dbReference>
<dbReference type="Pfam" id="PF14520">
    <property type="entry name" value="HHH_5"/>
    <property type="match status" value="1"/>
</dbReference>
<dbReference type="HAMAP" id="MF_01588">
    <property type="entry name" value="DNA_ligase_A"/>
    <property type="match status" value="1"/>
</dbReference>
<keyword evidence="19" id="KW-1185">Reference proteome</keyword>
<keyword evidence="11 15" id="KW-0234">DNA repair</keyword>
<dbReference type="Gene3D" id="3.30.470.30">
    <property type="entry name" value="DNA ligase/mRNA capping enzyme"/>
    <property type="match status" value="1"/>
</dbReference>
<evidence type="ECO:0000313" key="19">
    <source>
        <dbReference type="Proteomes" id="UP000198814"/>
    </source>
</evidence>
<dbReference type="InterPro" id="IPR041663">
    <property type="entry name" value="DisA/LigA_HHH"/>
</dbReference>
<dbReference type="Proteomes" id="UP000198814">
    <property type="component" value="Unassembled WGS sequence"/>
</dbReference>
<dbReference type="NCBIfam" id="TIGR00575">
    <property type="entry name" value="dnlj"/>
    <property type="match status" value="1"/>
</dbReference>
<dbReference type="PROSITE" id="PS01056">
    <property type="entry name" value="DNA_LIGASE_N2"/>
    <property type="match status" value="1"/>
</dbReference>
<dbReference type="SUPFAM" id="SSF47781">
    <property type="entry name" value="RuvA domain 2-like"/>
    <property type="match status" value="1"/>
</dbReference>
<dbReference type="PANTHER" id="PTHR23389:SF9">
    <property type="entry name" value="DNA LIGASE"/>
    <property type="match status" value="1"/>
</dbReference>
<dbReference type="GO" id="GO:0003911">
    <property type="term" value="F:DNA ligase (NAD+) activity"/>
    <property type="evidence" value="ECO:0007669"/>
    <property type="project" value="UniProtKB-UniRule"/>
</dbReference>
<dbReference type="GO" id="GO:0006281">
    <property type="term" value="P:DNA repair"/>
    <property type="evidence" value="ECO:0007669"/>
    <property type="project" value="UniProtKB-KW"/>
</dbReference>
<evidence type="ECO:0000256" key="1">
    <source>
        <dbReference type="ARBA" id="ARBA00004067"/>
    </source>
</evidence>
<keyword evidence="8 15" id="KW-0862">Zinc</keyword>
<accession>A0A1H8K8K8</accession>
<dbReference type="Pfam" id="PF03119">
    <property type="entry name" value="DNA_ligase_ZBD"/>
    <property type="match status" value="1"/>
</dbReference>
<dbReference type="InterPro" id="IPR036420">
    <property type="entry name" value="BRCT_dom_sf"/>
</dbReference>
<dbReference type="InterPro" id="IPR001357">
    <property type="entry name" value="BRCT_dom"/>
</dbReference>
<dbReference type="SMART" id="SM00292">
    <property type="entry name" value="BRCT"/>
    <property type="match status" value="1"/>
</dbReference>
<dbReference type="Gene3D" id="3.40.50.10190">
    <property type="entry name" value="BRCT domain"/>
    <property type="match status" value="1"/>
</dbReference>
<dbReference type="FunFam" id="1.10.150.20:FF:000006">
    <property type="entry name" value="DNA ligase"/>
    <property type="match status" value="1"/>
</dbReference>
<dbReference type="Pfam" id="PF12826">
    <property type="entry name" value="HHH_2"/>
    <property type="match status" value="1"/>
</dbReference>
<dbReference type="Gene3D" id="1.10.287.610">
    <property type="entry name" value="Helix hairpin bin"/>
    <property type="match status" value="1"/>
</dbReference>
<dbReference type="EMBL" id="FODO01000002">
    <property type="protein sequence ID" value="SEN88806.1"/>
    <property type="molecule type" value="Genomic_DNA"/>
</dbReference>
<feature type="binding site" evidence="15">
    <location>
        <begin position="85"/>
        <end position="86"/>
    </location>
    <ligand>
        <name>NAD(+)</name>
        <dbReference type="ChEBI" id="CHEBI:57540"/>
    </ligand>
</feature>
<dbReference type="SUPFAM" id="SSF50249">
    <property type="entry name" value="Nucleic acid-binding proteins"/>
    <property type="match status" value="1"/>
</dbReference>
<feature type="binding site" evidence="15">
    <location>
        <begin position="36"/>
        <end position="40"/>
    </location>
    <ligand>
        <name>NAD(+)</name>
        <dbReference type="ChEBI" id="CHEBI:57540"/>
    </ligand>
</feature>
<feature type="domain" description="BRCT" evidence="17">
    <location>
        <begin position="614"/>
        <end position="691"/>
    </location>
</feature>
<dbReference type="GO" id="GO:0003677">
    <property type="term" value="F:DNA binding"/>
    <property type="evidence" value="ECO:0007669"/>
    <property type="project" value="InterPro"/>
</dbReference>
<dbReference type="Pfam" id="PF03120">
    <property type="entry name" value="OB_DNA_ligase"/>
    <property type="match status" value="1"/>
</dbReference>
<dbReference type="SUPFAM" id="SSF52113">
    <property type="entry name" value="BRCT domain"/>
    <property type="match status" value="1"/>
</dbReference>
<dbReference type="SMART" id="SM00532">
    <property type="entry name" value="LIGANc"/>
    <property type="match status" value="1"/>
</dbReference>
<sequence>MKESIHDISHRAQVLRAEIELHNYRYYVLDNPSIPDAEYDRLLRELQHIEQDFPQLITTDSPTQRVGAAPLKAFAQITHAIPMLSLSNAFDDSEVEAFDRRVGAGLALEAEPVAWTVLDSVEYTAEPKFDGLAVSLRYENGDFKTGATRGDGYAGEDITLNLRTIRSIPLRLPLVHPPALLEVRGEVLMLKKDFQRLNQQQLAKGEKEFANPRNAAAGSLRQLDPGITATRHLTFFAYGIGQCDDADLPQDTHYRMLQYLSALHFPVSQECRVVSGLAGLLDYYQAIGAKRDALPYAIDGVVYKVNSLAFQEKLGFVSRAPRFAIAHKFPAQEAITQLLDIDVQVGRTGALTPVARLHPVFVGGVTVTNATLHNAGEIERKDVRIGDTVIVRRAGDVIPEVVAVVAEKRPPGALVFTMPEHCPVCGAKVVRLSDEAIARCTGGLFCPAQRKQAILHFASRRALDIEGLGDKLIDQMVDHAIIRTPADLYKLGLAALASLERMAEKSAGNILRAIEKSKHTTLARFIYALGIRNVGEATAKDLAAYLGSLDQLIAADSERLQQILRLQQIPDIGPVVAQSIVDFFAEAHNREVIEQLRACGVHWDEHEGKSVQNGQTAPLSGKTFVLTGTLPAMSREEAKEKIEALGGKVSGSVSEKTDYVVAGADPGSKYDKAVSIGVTILDQAGLEALLK</sequence>
<keyword evidence="10 15" id="KW-0520">NAD</keyword>
<dbReference type="InterPro" id="IPR004149">
    <property type="entry name" value="Znf_DNAligase_C4"/>
</dbReference>
<feature type="binding site" evidence="15">
    <location>
        <position position="304"/>
    </location>
    <ligand>
        <name>NAD(+)</name>
        <dbReference type="ChEBI" id="CHEBI:57540"/>
    </ligand>
</feature>
<dbReference type="Gene3D" id="2.40.50.140">
    <property type="entry name" value="Nucleic acid-binding proteins"/>
    <property type="match status" value="1"/>
</dbReference>
<dbReference type="FunFam" id="3.30.470.30:FF:000001">
    <property type="entry name" value="DNA ligase"/>
    <property type="match status" value="1"/>
</dbReference>
<dbReference type="PANTHER" id="PTHR23389">
    <property type="entry name" value="CHROMOSOME TRANSMISSION FIDELITY FACTOR 18"/>
    <property type="match status" value="1"/>
</dbReference>
<evidence type="ECO:0000256" key="11">
    <source>
        <dbReference type="ARBA" id="ARBA00023204"/>
    </source>
</evidence>
<evidence type="ECO:0000256" key="4">
    <source>
        <dbReference type="ARBA" id="ARBA00022598"/>
    </source>
</evidence>
<dbReference type="STRING" id="42354.SAMN05216333_10228"/>